<proteinExistence type="predicted"/>
<dbReference type="EMBL" id="CP047901">
    <property type="protein sequence ID" value="QHO63063.1"/>
    <property type="molecule type" value="Genomic_DNA"/>
</dbReference>
<protein>
    <submittedName>
        <fullName evidence="1">Uncharacterized protein</fullName>
    </submittedName>
</protein>
<evidence type="ECO:0000313" key="1">
    <source>
        <dbReference type="EMBL" id="QHO63063.1"/>
    </source>
</evidence>
<organism evidence="1 2">
    <name type="scientific">Candidatus Chazhemtobacterium aquaticus</name>
    <dbReference type="NCBI Taxonomy" id="2715735"/>
    <lineage>
        <taxon>Bacteria</taxon>
        <taxon>Candidatus Chazhemtobacteraceae</taxon>
        <taxon>Candidatus Chazhemtobacterium</taxon>
    </lineage>
</organism>
<dbReference type="RefSeq" id="WP_161931471.1">
    <property type="nucleotide sequence ID" value="NZ_CP047901.1"/>
</dbReference>
<reference evidence="2" key="1">
    <citation type="journal article" date="2020" name="Microorganisms">
        <title>Complete Genome of a Member of a New Bacterial Lineage in the Microgenomates Group Reveals an Unusual Nucleotide Composition Disparity Between Two Strands of DNA and Limited Metabolic Potential.</title>
        <authorList>
            <person name="Kadnikov V.V."/>
            <person name="Mardanov A.V."/>
            <person name="Beletsky A.V."/>
            <person name="Karnachuk O.V."/>
            <person name="Ravin N.V."/>
        </authorList>
    </citation>
    <scope>NUCLEOTIDE SEQUENCE [LARGE SCALE GENOMIC DNA]</scope>
</reference>
<dbReference type="KEGG" id="caqa:MICH65_0082"/>
<evidence type="ECO:0000313" key="2">
    <source>
        <dbReference type="Proteomes" id="UP000463983"/>
    </source>
</evidence>
<accession>A0A857N6T6</accession>
<dbReference type="Proteomes" id="UP000463983">
    <property type="component" value="Chromosome"/>
</dbReference>
<dbReference type="AlphaFoldDB" id="A0A857N6T6"/>
<sequence length="132" mass="14574">MSSSVSKKKSKQDRILVLGESPLNEGWWQEDGGDDWIDEAGSEDESMVVSGEMEVGNNNHPVTIKITDEVSGMEMEMAHVKSALLIIEDERKSTAGWLSMVVGDINKLAGVLRFIARATVDELRRLSGRKRG</sequence>
<name>A0A857N6T6_9BACT</name>
<keyword evidence="2" id="KW-1185">Reference proteome</keyword>
<gene>
    <name evidence="1" type="ORF">MICH65_0082</name>
</gene>